<evidence type="ECO:0000256" key="11">
    <source>
        <dbReference type="ARBA" id="ARBA00038484"/>
    </source>
</evidence>
<evidence type="ECO:0000256" key="13">
    <source>
        <dbReference type="PROSITE-ProRule" id="PRU00460"/>
    </source>
</evidence>
<sequence>MVWAGWEEMLKLVHFPEGPFGSEFGTLFTTFDSTPAHKYDEACETTSCAFGAECLVEGGRATCRCPESCSTTYAPICGTDGLTYSNECLLRMYACQNQNSIRIRHSGECDLPDPCAEKVCSFGSRCVVSDDGHYATCECPTNCPSFGDSGDSLPVCGSDGRFYRNKCEMDRVACSQHRNISIKFYGPCDPCETVHCPAPQVCHLDEDRRPHCRCGEMCSADFNPVCGSDGKTYSNECIMRQEGCRSRRDLRIIYRGKCSSGTNPCTSRTCRGYESCAINKFGIAKCNCAMKCDPIVAPVCGTDGKTYDSQCDLTSLACRDSRQNSLAYKGPCESGSLCSKHTCSPGAICTERNNEAVCECPACPSDYDPVCGSDGVSYQNECRLKMEACLTQNDKVHKLYNGLCNGCDRKQCDFYAVCISDPETSETKCICPENCTRESGLWNSVVCGTDGMTYSSECELRRAACQHHKVIFVASKGHCDLCANVECKFGARCENGACECPTDCPLNKEPVCGSNLMTYANECELQKTACQLGRPLTVHFYGECSEGLSPQLNFGGPSNSHVLSPSSVSSIGSPSSSSSSSSSVSGIVVDSTAKSLGKGKTSESAGGLEERPKLCDSIRCDFGAMCELGEDGFPRCTCQFNCSSAPGNPVCGSDLKLYLNDCEMRREGCHRQTELRPRPMELCEETEARPCNGEDPLKHPDSGEEINCGNGPTRTNCPSGSYCHRSSTFAKCCKKPEERTTTKKPQPKPQPKCDDSIHGCCPDGVTSAMGDDHAGCPSVCKCNKLGSIAETCDPFTHECQCRPGVGTPKCDRCLPGFWGLSRIALEGHLGCRECGCSKFGSVRDDCEQMTGRCVCKPGVLGHKCDSCAEGEFLGPYGCTSDPINLGRTCDEVVCGFGAECEQDGNRAGCVCNIHCPDTTDNEEICASDAFTYESECLVRLQSCRSQKPIWVAHKGPCLDSSESFGTESPIRRWTGLHYTEPGDDGMDLIGLSESARSNSEIWADQMRAGFSSSGMKSTRHLPPQSKYHESPFHNHFYSHRSPTSATIQMKSYLGDVCVSSTDCLTENSICLAGWCICREGFYEDSERIQCKPIHSHLSGELSCIKSTDLCDLPSSCVDHLNGTYSCLCPLGWGQEKCSVPETSLPFFSGRSTITLGKLAGYHKLSLELEITPYLNYAHGILIFSSQHGNGSGDFLSLALIDGYVEFRYDLGDGPAILRSAARVTSGSTYHIVAKRYNRDGLLRVDGDEEIKGTSPGSMKSLNLDHGSYIGFIPLNTTKIWELVGTSEGFIGCVHKLKVGRRPIEFTDKDSFISSMEKILQCPDAALPSHRLATTPMYTIFETEEETSGEGPSSLFPSVDSEPHVETDQDRSFCSLRNPCHNHGHCWNDKGAANGYKCVCHPEYTGKHCESRTSNLAESGAMLDFRGSYLEFPKIENAARHVTIELWIMARSKNGLILYNGQDANGKGDFIAIFLSNGLLNFFFDLGSGIANLTWSQPFTLNKWHWIVASREGRDGKLQIDGHLPLIVKSPPTLSELNLELPLFFGGVGKWNMLHREVIAKPFDGALQYIRVNGETYHKDITKALTERVVHRYEGPPCGSSVSPPCHNGGTCLPRLDTFVCFCPPQYSGKICDGHKEDPGPIRFTGQNFLEFPRKIEKQSINFTDYDDFYNDHFDSQLDELFGEEPVSKARADEDAHDEGDFTSTDESDEFIPLLEDDFVERSTAQLRNRVEIVFRTRSDTPGLVLWTGQNFHGVKQDNESTPRSGYLGFFIVDGFPELRIDLDAAKNKKPLIIRSKVKVNDNRWHQILIARRRRSIVFQVDGSTPRRATAPSNGGVLVTNGRYWIGGVPGSVLPSEIPPSYHQGFIGCVDLVRIEKRRLPLTKIAYASEIPFCEDET</sequence>
<evidence type="ECO:0000313" key="20">
    <source>
        <dbReference type="Proteomes" id="UP000708208"/>
    </source>
</evidence>
<dbReference type="GO" id="GO:0048731">
    <property type="term" value="P:system development"/>
    <property type="evidence" value="ECO:0007669"/>
    <property type="project" value="UniProtKB-ARBA"/>
</dbReference>
<evidence type="ECO:0000256" key="4">
    <source>
        <dbReference type="ARBA" id="ARBA00022692"/>
    </source>
</evidence>
<dbReference type="SMART" id="SM00180">
    <property type="entry name" value="EGF_Lam"/>
    <property type="match status" value="2"/>
</dbReference>
<proteinExistence type="inferred from homology"/>
<dbReference type="FunFam" id="2.10.25.10:FF:000134">
    <property type="entry name" value="Transmembrane agrin"/>
    <property type="match status" value="1"/>
</dbReference>
<dbReference type="InterPro" id="IPR002350">
    <property type="entry name" value="Kazal_dom"/>
</dbReference>
<comment type="caution">
    <text evidence="19">The sequence shown here is derived from an EMBL/GenBank/DDBJ whole genome shotgun (WGS) entry which is preliminary data.</text>
</comment>
<dbReference type="FunFam" id="3.30.60.30:FF:000002">
    <property type="entry name" value="tomoregulin-2 isoform X1"/>
    <property type="match status" value="1"/>
</dbReference>
<evidence type="ECO:0000256" key="2">
    <source>
        <dbReference type="ARBA" id="ARBA00022536"/>
    </source>
</evidence>
<gene>
    <name evidence="19" type="ORF">AFUS01_LOCUS24919</name>
</gene>
<evidence type="ECO:0000256" key="14">
    <source>
        <dbReference type="SAM" id="MobiDB-lite"/>
    </source>
</evidence>
<feature type="region of interest" description="Disordered" evidence="14">
    <location>
        <begin position="1685"/>
        <end position="1704"/>
    </location>
</feature>
<evidence type="ECO:0000259" key="18">
    <source>
        <dbReference type="PROSITE" id="PS51465"/>
    </source>
</evidence>
<dbReference type="PROSITE" id="PS50025">
    <property type="entry name" value="LAM_G_DOMAIN"/>
    <property type="match status" value="3"/>
</dbReference>
<dbReference type="GO" id="GO:0016020">
    <property type="term" value="C:membrane"/>
    <property type="evidence" value="ECO:0007669"/>
    <property type="project" value="UniProtKB-SubCell"/>
</dbReference>
<evidence type="ECO:0008006" key="21">
    <source>
        <dbReference type="Google" id="ProtNLM"/>
    </source>
</evidence>
<evidence type="ECO:0000313" key="19">
    <source>
        <dbReference type="EMBL" id="CAG7786347.1"/>
    </source>
</evidence>
<comment type="similarity">
    <text evidence="11">Belongs to the tomoregulin family.</text>
</comment>
<keyword evidence="7" id="KW-0722">Serine protease inhibitor</keyword>
<feature type="domain" description="Kazal-like" evidence="18">
    <location>
        <begin position="344"/>
        <end position="406"/>
    </location>
</feature>
<dbReference type="InterPro" id="IPR003645">
    <property type="entry name" value="Fol_N"/>
</dbReference>
<dbReference type="InterPro" id="IPR002049">
    <property type="entry name" value="LE_dom"/>
</dbReference>
<keyword evidence="13" id="KW-0424">Laminin EGF-like domain</keyword>
<feature type="domain" description="Kazal-like" evidence="18">
    <location>
        <begin position="630"/>
        <end position="685"/>
    </location>
</feature>
<feature type="domain" description="EGF-like" evidence="16">
    <location>
        <begin position="1593"/>
        <end position="1632"/>
    </location>
</feature>
<dbReference type="CDD" id="cd00055">
    <property type="entry name" value="EGF_Lam"/>
    <property type="match status" value="2"/>
</dbReference>
<feature type="disulfide bond" evidence="13">
    <location>
        <begin position="801"/>
        <end position="810"/>
    </location>
</feature>
<feature type="domain" description="Kazal-like" evidence="18">
    <location>
        <begin position="423"/>
        <end position="481"/>
    </location>
</feature>
<dbReference type="GO" id="GO:0030154">
    <property type="term" value="P:cell differentiation"/>
    <property type="evidence" value="ECO:0007669"/>
    <property type="project" value="TreeGrafter"/>
</dbReference>
<keyword evidence="5" id="KW-0732">Signal</keyword>
<feature type="domain" description="Laminin G" evidence="15">
    <location>
        <begin position="1418"/>
        <end position="1597"/>
    </location>
</feature>
<dbReference type="InterPro" id="IPR001791">
    <property type="entry name" value="Laminin_G"/>
</dbReference>
<evidence type="ECO:0000256" key="6">
    <source>
        <dbReference type="ARBA" id="ARBA00022737"/>
    </source>
</evidence>
<feature type="disulfide bond" evidence="12">
    <location>
        <begin position="1622"/>
        <end position="1631"/>
    </location>
</feature>
<dbReference type="CDD" id="cd00110">
    <property type="entry name" value="LamG"/>
    <property type="match status" value="3"/>
</dbReference>
<dbReference type="SMART" id="SM00280">
    <property type="entry name" value="KAZAL"/>
    <property type="match status" value="9"/>
</dbReference>
<dbReference type="GO" id="GO:0048513">
    <property type="term" value="P:animal organ development"/>
    <property type="evidence" value="ECO:0007669"/>
    <property type="project" value="UniProtKB-ARBA"/>
</dbReference>
<feature type="domain" description="EGF-like" evidence="16">
    <location>
        <begin position="1369"/>
        <end position="1409"/>
    </location>
</feature>
<dbReference type="PROSITE" id="PS50026">
    <property type="entry name" value="EGF_3"/>
    <property type="match status" value="3"/>
</dbReference>
<comment type="subcellular location">
    <subcellularLocation>
        <location evidence="1">Membrane</location>
        <topology evidence="1">Single-pass type I membrane protein</topology>
    </subcellularLocation>
</comment>
<feature type="domain" description="Kazal-like" evidence="18">
    <location>
        <begin position="140"/>
        <end position="190"/>
    </location>
</feature>
<dbReference type="PROSITE" id="PS00022">
    <property type="entry name" value="EGF_1"/>
    <property type="match status" value="2"/>
</dbReference>
<evidence type="ECO:0000256" key="7">
    <source>
        <dbReference type="ARBA" id="ARBA00022900"/>
    </source>
</evidence>
<feature type="disulfide bond" evidence="13">
    <location>
        <begin position="782"/>
        <end position="799"/>
    </location>
</feature>
<evidence type="ECO:0000256" key="3">
    <source>
        <dbReference type="ARBA" id="ARBA00022690"/>
    </source>
</evidence>
<feature type="region of interest" description="Disordered" evidence="14">
    <location>
        <begin position="565"/>
        <end position="584"/>
    </location>
</feature>
<feature type="disulfide bond" evidence="13">
    <location>
        <begin position="834"/>
        <end position="846"/>
    </location>
</feature>
<feature type="domain" description="Laminin G" evidence="15">
    <location>
        <begin position="1142"/>
        <end position="1321"/>
    </location>
</feature>
<dbReference type="Pfam" id="PF00054">
    <property type="entry name" value="Laminin_G_1"/>
    <property type="match status" value="2"/>
</dbReference>
<dbReference type="PROSITE" id="PS50027">
    <property type="entry name" value="EGF_LAM_2"/>
    <property type="match status" value="2"/>
</dbReference>
<evidence type="ECO:0000256" key="12">
    <source>
        <dbReference type="PROSITE-ProRule" id="PRU00076"/>
    </source>
</evidence>
<dbReference type="Pfam" id="PF07648">
    <property type="entry name" value="Kazal_2"/>
    <property type="match status" value="9"/>
</dbReference>
<dbReference type="GO" id="GO:0005509">
    <property type="term" value="F:calcium ion binding"/>
    <property type="evidence" value="ECO:0007669"/>
    <property type="project" value="InterPro"/>
</dbReference>
<dbReference type="OrthoDB" id="88467at2759"/>
<dbReference type="Pfam" id="PF00053">
    <property type="entry name" value="EGF_laminin"/>
    <property type="match status" value="2"/>
</dbReference>
<name>A0A8J2KJR4_9HEXA</name>
<dbReference type="SMART" id="SM00274">
    <property type="entry name" value="FOLN"/>
    <property type="match status" value="7"/>
</dbReference>
<dbReference type="CDD" id="cd00104">
    <property type="entry name" value="KAZAL_FS"/>
    <property type="match status" value="7"/>
</dbReference>
<dbReference type="GO" id="GO:0006950">
    <property type="term" value="P:response to stress"/>
    <property type="evidence" value="ECO:0007669"/>
    <property type="project" value="UniProtKB-ARBA"/>
</dbReference>
<feature type="domain" description="Kazal-like" evidence="18">
    <location>
        <begin position="910"/>
        <end position="959"/>
    </location>
</feature>
<feature type="domain" description="Kazal-like" evidence="18">
    <location>
        <begin position="499"/>
        <end position="546"/>
    </location>
</feature>
<evidence type="ECO:0000259" key="16">
    <source>
        <dbReference type="PROSITE" id="PS50026"/>
    </source>
</evidence>
<dbReference type="EMBL" id="CAJVCH010316008">
    <property type="protein sequence ID" value="CAG7786347.1"/>
    <property type="molecule type" value="Genomic_DNA"/>
</dbReference>
<accession>A0A8J2KJR4</accession>
<keyword evidence="8" id="KW-1133">Transmembrane helix</keyword>
<evidence type="ECO:0000256" key="5">
    <source>
        <dbReference type="ARBA" id="ARBA00022729"/>
    </source>
</evidence>
<dbReference type="SMART" id="SM00179">
    <property type="entry name" value="EGF_CA"/>
    <property type="match status" value="3"/>
</dbReference>
<evidence type="ECO:0000259" key="17">
    <source>
        <dbReference type="PROSITE" id="PS50027"/>
    </source>
</evidence>
<feature type="domain" description="Laminin EGF-like" evidence="17">
    <location>
        <begin position="834"/>
        <end position="880"/>
    </location>
</feature>
<keyword evidence="3" id="KW-0646">Protease inhibitor</keyword>
<feature type="domain" description="Laminin G" evidence="15">
    <location>
        <begin position="1700"/>
        <end position="1893"/>
    </location>
</feature>
<keyword evidence="10 12" id="KW-1015">Disulfide bond</keyword>
<dbReference type="FunFam" id="3.30.60.30:FF:000040">
    <property type="entry name" value="Agrin, putative"/>
    <property type="match status" value="1"/>
</dbReference>
<keyword evidence="6" id="KW-0677">Repeat</keyword>
<dbReference type="FunFam" id="2.10.25.10:FF:000074">
    <property type="entry name" value="Laminin subunit alpha"/>
    <property type="match status" value="1"/>
</dbReference>
<keyword evidence="9" id="KW-0472">Membrane</keyword>
<dbReference type="PANTHER" id="PTHR10913">
    <property type="entry name" value="FOLLISTATIN-RELATED"/>
    <property type="match status" value="1"/>
</dbReference>
<dbReference type="Pfam" id="PF00008">
    <property type="entry name" value="EGF"/>
    <property type="match status" value="2"/>
</dbReference>
<dbReference type="SMART" id="SM00282">
    <property type="entry name" value="LamG"/>
    <property type="match status" value="3"/>
</dbReference>
<feature type="region of interest" description="Disordered" evidence="14">
    <location>
        <begin position="1342"/>
        <end position="1361"/>
    </location>
</feature>
<dbReference type="PROSITE" id="PS01186">
    <property type="entry name" value="EGF_2"/>
    <property type="match status" value="1"/>
</dbReference>
<dbReference type="FunFam" id="3.30.60.30:FF:000024">
    <property type="entry name" value="Transmembrane agrin"/>
    <property type="match status" value="2"/>
</dbReference>
<dbReference type="CDD" id="cd00054">
    <property type="entry name" value="EGF_CA"/>
    <property type="match status" value="2"/>
</dbReference>
<organism evidence="19 20">
    <name type="scientific">Allacma fusca</name>
    <dbReference type="NCBI Taxonomy" id="39272"/>
    <lineage>
        <taxon>Eukaryota</taxon>
        <taxon>Metazoa</taxon>
        <taxon>Ecdysozoa</taxon>
        <taxon>Arthropoda</taxon>
        <taxon>Hexapoda</taxon>
        <taxon>Collembola</taxon>
        <taxon>Symphypleona</taxon>
        <taxon>Sminthuridae</taxon>
        <taxon>Allacma</taxon>
    </lineage>
</organism>
<feature type="domain" description="Kazal-like" evidence="18">
    <location>
        <begin position="57"/>
        <end position="111"/>
    </location>
</feature>
<feature type="disulfide bond" evidence="13">
    <location>
        <begin position="780"/>
        <end position="792"/>
    </location>
</feature>
<dbReference type="SMART" id="SM00181">
    <property type="entry name" value="EGF"/>
    <property type="match status" value="7"/>
</dbReference>
<dbReference type="PANTHER" id="PTHR10913:SF45">
    <property type="entry name" value="FOLLISTATIN, ISOFORM A-RELATED"/>
    <property type="match status" value="1"/>
</dbReference>
<feature type="domain" description="Kazal-like" evidence="18">
    <location>
        <begin position="280"/>
        <end position="334"/>
    </location>
</feature>
<feature type="disulfide bond" evidence="13">
    <location>
        <begin position="855"/>
        <end position="864"/>
    </location>
</feature>
<evidence type="ECO:0000256" key="9">
    <source>
        <dbReference type="ARBA" id="ARBA00023136"/>
    </source>
</evidence>
<feature type="domain" description="Kazal-like" evidence="18">
    <location>
        <begin position="206"/>
        <end position="260"/>
    </location>
</feature>
<comment type="caution">
    <text evidence="12">Lacks conserved residue(s) required for the propagation of feature annotation.</text>
</comment>
<feature type="domain" description="EGF-like" evidence="16">
    <location>
        <begin position="1099"/>
        <end position="1138"/>
    </location>
</feature>
<dbReference type="PROSITE" id="PS51465">
    <property type="entry name" value="KAZAL_2"/>
    <property type="match status" value="9"/>
</dbReference>
<feature type="disulfide bond" evidence="13">
    <location>
        <begin position="836"/>
        <end position="853"/>
    </location>
</feature>
<dbReference type="GO" id="GO:0005576">
    <property type="term" value="C:extracellular region"/>
    <property type="evidence" value="ECO:0007669"/>
    <property type="project" value="TreeGrafter"/>
</dbReference>
<reference evidence="19" key="1">
    <citation type="submission" date="2021-06" db="EMBL/GenBank/DDBJ databases">
        <authorList>
            <person name="Hodson N. C."/>
            <person name="Mongue J. A."/>
            <person name="Jaron S. K."/>
        </authorList>
    </citation>
    <scope>NUCLEOTIDE SEQUENCE</scope>
</reference>
<dbReference type="InterPro" id="IPR001881">
    <property type="entry name" value="EGF-like_Ca-bd_dom"/>
</dbReference>
<keyword evidence="20" id="KW-1185">Reference proteome</keyword>
<protein>
    <recommendedName>
        <fullName evidence="21">Agrin</fullName>
    </recommendedName>
</protein>
<evidence type="ECO:0000259" key="15">
    <source>
        <dbReference type="PROSITE" id="PS50025"/>
    </source>
</evidence>
<evidence type="ECO:0000256" key="1">
    <source>
        <dbReference type="ARBA" id="ARBA00004479"/>
    </source>
</evidence>
<evidence type="ECO:0000256" key="8">
    <source>
        <dbReference type="ARBA" id="ARBA00022989"/>
    </source>
</evidence>
<feature type="disulfide bond" evidence="12">
    <location>
        <begin position="1399"/>
        <end position="1408"/>
    </location>
</feature>
<dbReference type="InterPro" id="IPR050653">
    <property type="entry name" value="Prot_Inhib_GrowthFact_Antg"/>
</dbReference>
<dbReference type="PROSITE" id="PS01248">
    <property type="entry name" value="EGF_LAM_1"/>
    <property type="match status" value="1"/>
</dbReference>
<dbReference type="Pfam" id="PF02210">
    <property type="entry name" value="Laminin_G_2"/>
    <property type="match status" value="1"/>
</dbReference>
<dbReference type="InterPro" id="IPR000742">
    <property type="entry name" value="EGF"/>
</dbReference>
<keyword evidence="4" id="KW-0812">Transmembrane</keyword>
<dbReference type="Proteomes" id="UP000708208">
    <property type="component" value="Unassembled WGS sequence"/>
</dbReference>
<feature type="domain" description="Laminin EGF-like" evidence="17">
    <location>
        <begin position="780"/>
        <end position="833"/>
    </location>
</feature>
<evidence type="ECO:0000256" key="10">
    <source>
        <dbReference type="ARBA" id="ARBA00023157"/>
    </source>
</evidence>
<keyword evidence="2 12" id="KW-0245">EGF-like domain</keyword>
<feature type="disulfide bond" evidence="12">
    <location>
        <begin position="1128"/>
        <end position="1137"/>
    </location>
</feature>